<dbReference type="InterPro" id="IPR050471">
    <property type="entry name" value="AB_hydrolase"/>
</dbReference>
<dbReference type="PANTHER" id="PTHR43433:SF5">
    <property type="entry name" value="AB HYDROLASE-1 DOMAIN-CONTAINING PROTEIN"/>
    <property type="match status" value="1"/>
</dbReference>
<name>A0ABV4I9G8_9ACTN</name>
<dbReference type="GO" id="GO:0016787">
    <property type="term" value="F:hydrolase activity"/>
    <property type="evidence" value="ECO:0007669"/>
    <property type="project" value="UniProtKB-KW"/>
</dbReference>
<sequence>MTVKPPWPTGDRCSGAAPARRTHRCCCGCTATPVAPAPPPAADQLAHPVRVLSYDRPGFGASSAHPNRDLLSDAADVQALLADLDIDRVRLLAFSAGAAVAFAVAARLGPEVVSHVGIVSGTTWPTTPPPPLTALRAAAHALRADPAAAVERLGVDAPRLDREVLADASLRAELLGGVTDAVAAGTEGWVQDALLVRSPWPVTPAQVRTPVSWWHGEQDVAVALVAAEAAVSTLPHAVLHHLPEAGHIGWMHERVAIVQALMSA</sequence>
<dbReference type="EMBL" id="JBGGTQ010000016">
    <property type="protein sequence ID" value="MEZ0494650.1"/>
    <property type="molecule type" value="Genomic_DNA"/>
</dbReference>
<dbReference type="Proteomes" id="UP001566476">
    <property type="component" value="Unassembled WGS sequence"/>
</dbReference>
<comment type="caution">
    <text evidence="2">The sequence shown here is derived from an EMBL/GenBank/DDBJ whole genome shotgun (WGS) entry which is preliminary data.</text>
</comment>
<dbReference type="PANTHER" id="PTHR43433">
    <property type="entry name" value="HYDROLASE, ALPHA/BETA FOLD FAMILY PROTEIN"/>
    <property type="match status" value="1"/>
</dbReference>
<evidence type="ECO:0000313" key="3">
    <source>
        <dbReference type="Proteomes" id="UP001566476"/>
    </source>
</evidence>
<gene>
    <name evidence="2" type="ORF">AB2L28_20630</name>
</gene>
<keyword evidence="3" id="KW-1185">Reference proteome</keyword>
<accession>A0ABV4I9G8</accession>
<evidence type="ECO:0000313" key="2">
    <source>
        <dbReference type="EMBL" id="MEZ0494650.1"/>
    </source>
</evidence>
<protein>
    <submittedName>
        <fullName evidence="2">Alpha/beta fold hydrolase</fullName>
    </submittedName>
</protein>
<dbReference type="Pfam" id="PF12697">
    <property type="entry name" value="Abhydrolase_6"/>
    <property type="match status" value="1"/>
</dbReference>
<dbReference type="Gene3D" id="3.40.50.1820">
    <property type="entry name" value="alpha/beta hydrolase"/>
    <property type="match status" value="1"/>
</dbReference>
<dbReference type="SUPFAM" id="SSF53474">
    <property type="entry name" value="alpha/beta-Hydrolases"/>
    <property type="match status" value="1"/>
</dbReference>
<dbReference type="RefSeq" id="WP_370720882.1">
    <property type="nucleotide sequence ID" value="NZ_JBGGTQ010000016.1"/>
</dbReference>
<reference evidence="2 3" key="1">
    <citation type="submission" date="2024-07" db="EMBL/GenBank/DDBJ databases">
        <authorList>
            <person name="Thanompreechachai J."/>
            <person name="Duangmal K."/>
        </authorList>
    </citation>
    <scope>NUCLEOTIDE SEQUENCE [LARGE SCALE GENOMIC DNA]</scope>
    <source>
        <strain evidence="2 3">TBRC 1896</strain>
    </source>
</reference>
<dbReference type="InterPro" id="IPR029058">
    <property type="entry name" value="AB_hydrolase_fold"/>
</dbReference>
<dbReference type="InterPro" id="IPR000073">
    <property type="entry name" value="AB_hydrolase_1"/>
</dbReference>
<evidence type="ECO:0000259" key="1">
    <source>
        <dbReference type="Pfam" id="PF12697"/>
    </source>
</evidence>
<keyword evidence="2" id="KW-0378">Hydrolase</keyword>
<feature type="domain" description="AB hydrolase-1" evidence="1">
    <location>
        <begin position="43"/>
        <end position="253"/>
    </location>
</feature>
<proteinExistence type="predicted"/>
<organism evidence="2 3">
    <name type="scientific">Kineococcus mangrovi</name>
    <dbReference type="NCBI Taxonomy" id="1660183"/>
    <lineage>
        <taxon>Bacteria</taxon>
        <taxon>Bacillati</taxon>
        <taxon>Actinomycetota</taxon>
        <taxon>Actinomycetes</taxon>
        <taxon>Kineosporiales</taxon>
        <taxon>Kineosporiaceae</taxon>
        <taxon>Kineococcus</taxon>
    </lineage>
</organism>